<reference evidence="2 3" key="1">
    <citation type="journal article" date="2012" name="Genome Biol. Evol.">
        <title>Genome Sequence of the Mesophilic Thermotogales Bacterium Mesotoga prima MesG1.Ag.4.2 Reveals the Largest Thermotogales Genome To Date.</title>
        <authorList>
            <person name="Zhaxybayeva O."/>
            <person name="Swithers K.S."/>
            <person name="Foght J."/>
            <person name="Green A.G."/>
            <person name="Bruce D."/>
            <person name="Detter C."/>
            <person name="Han S."/>
            <person name="Teshima H."/>
            <person name="Han J."/>
            <person name="Woyke T."/>
            <person name="Pitluck S."/>
            <person name="Nolan M."/>
            <person name="Ivanova N."/>
            <person name="Pati A."/>
            <person name="Land M.L."/>
            <person name="Dlutek M."/>
            <person name="Doolittle W.F."/>
            <person name="Noll K.M."/>
            <person name="Nesbo C.L."/>
        </authorList>
    </citation>
    <scope>NUCLEOTIDE SEQUENCE [LARGE SCALE GENOMIC DNA]</scope>
    <source>
        <strain evidence="3">mesG1.Ag.4.2</strain>
    </source>
</reference>
<name>I2F250_9BACT</name>
<feature type="transmembrane region" description="Helical" evidence="1">
    <location>
        <begin position="6"/>
        <end position="36"/>
    </location>
</feature>
<accession>I2F250</accession>
<dbReference type="AlphaFoldDB" id="I2F250"/>
<dbReference type="EMBL" id="CP003532">
    <property type="protein sequence ID" value="AFK06003.1"/>
    <property type="molecule type" value="Genomic_DNA"/>
</dbReference>
<proteinExistence type="predicted"/>
<dbReference type="GeneID" id="87106125"/>
<evidence type="ECO:0000313" key="2">
    <source>
        <dbReference type="EMBL" id="AFK06003.1"/>
    </source>
</evidence>
<dbReference type="HOGENOM" id="CLU_1641739_0_0_0"/>
<keyword evidence="1" id="KW-0812">Transmembrane</keyword>
<feature type="transmembrane region" description="Helical" evidence="1">
    <location>
        <begin position="48"/>
        <end position="65"/>
    </location>
</feature>
<sequence precursor="true">MIYRIIFSLFLLFIMPFLNYSIMLSAIVVSLVLIGVILGSKTERVARIQNLTLTLFYVVILFGYFQDTAGMVYRSEVVILAVAQGVSGFYGLFHHRRSLSVVLSLGYWILVGTALSRIAWMRLGSGGLILGIALIALVAFQDIRRIYKPLVRSPFEQDGES</sequence>
<dbReference type="KEGG" id="mpg:Theba_0270"/>
<feature type="transmembrane region" description="Helical" evidence="1">
    <location>
        <begin position="71"/>
        <end position="92"/>
    </location>
</feature>
<keyword evidence="1" id="KW-1133">Transmembrane helix</keyword>
<dbReference type="STRING" id="660470.Theba_0270"/>
<gene>
    <name evidence="2" type="ORF">Theba_0270</name>
</gene>
<dbReference type="eggNOG" id="ENOG502ZR1T">
    <property type="taxonomic scope" value="Bacteria"/>
</dbReference>
<evidence type="ECO:0000256" key="1">
    <source>
        <dbReference type="SAM" id="Phobius"/>
    </source>
</evidence>
<keyword evidence="3" id="KW-1185">Reference proteome</keyword>
<organism evidence="2 3">
    <name type="scientific">Mesotoga prima MesG1.Ag.4.2</name>
    <dbReference type="NCBI Taxonomy" id="660470"/>
    <lineage>
        <taxon>Bacteria</taxon>
        <taxon>Thermotogati</taxon>
        <taxon>Thermotogota</taxon>
        <taxon>Thermotogae</taxon>
        <taxon>Kosmotogales</taxon>
        <taxon>Kosmotogaceae</taxon>
        <taxon>Mesotoga</taxon>
    </lineage>
</organism>
<dbReference type="Proteomes" id="UP000002881">
    <property type="component" value="Chromosome"/>
</dbReference>
<feature type="transmembrane region" description="Helical" evidence="1">
    <location>
        <begin position="126"/>
        <end position="143"/>
    </location>
</feature>
<protein>
    <submittedName>
        <fullName evidence="2">Uncharacterized protein</fullName>
    </submittedName>
</protein>
<keyword evidence="1" id="KW-0472">Membrane</keyword>
<evidence type="ECO:0000313" key="3">
    <source>
        <dbReference type="Proteomes" id="UP000002881"/>
    </source>
</evidence>
<dbReference type="RefSeq" id="WP_014730161.1">
    <property type="nucleotide sequence ID" value="NC_017934.1"/>
</dbReference>